<dbReference type="EMBL" id="OIVN01005935">
    <property type="protein sequence ID" value="SPD24563.1"/>
    <property type="molecule type" value="Genomic_DNA"/>
</dbReference>
<proteinExistence type="predicted"/>
<sequence length="235" mass="27529">MMHLPIHLAYEAKVAGPVQYRWMYTIERYLRTLKGYVRNKARPEGSIAEGYISEECMTFCSWYLHDMDTKFNRPERNVDASQNEATSGLSVFASVNRNRQNYTFETLSKSELQMAHHYILTNCEEIAPWVEVKPRNLFAMPNKEQEVDNENNVFDNESYQLNEIPISQHDVGGSEESSEDVIKWCRCDIEGLSIEVNVDEDRHLEDDYIFNNNDTDLEEDEFFEHCLDDITDNDN</sequence>
<dbReference type="InterPro" id="IPR025452">
    <property type="entry name" value="DUF4218"/>
</dbReference>
<reference evidence="2" key="1">
    <citation type="submission" date="2018-02" db="EMBL/GenBank/DDBJ databases">
        <authorList>
            <person name="Cohen D.B."/>
            <person name="Kent A.D."/>
        </authorList>
    </citation>
    <scope>NUCLEOTIDE SEQUENCE</scope>
</reference>
<gene>
    <name evidence="2" type="ORF">FSB_LOCUS52445</name>
</gene>
<dbReference type="PANTHER" id="PTHR48451:SF1">
    <property type="entry name" value="DUF4218 DOMAIN-CONTAINING PROTEIN"/>
    <property type="match status" value="1"/>
</dbReference>
<feature type="domain" description="DUF4218" evidence="1">
    <location>
        <begin position="1"/>
        <end position="77"/>
    </location>
</feature>
<accession>A0A2N9IKI9</accession>
<organism evidence="2">
    <name type="scientific">Fagus sylvatica</name>
    <name type="common">Beechnut</name>
    <dbReference type="NCBI Taxonomy" id="28930"/>
    <lineage>
        <taxon>Eukaryota</taxon>
        <taxon>Viridiplantae</taxon>
        <taxon>Streptophyta</taxon>
        <taxon>Embryophyta</taxon>
        <taxon>Tracheophyta</taxon>
        <taxon>Spermatophyta</taxon>
        <taxon>Magnoliopsida</taxon>
        <taxon>eudicotyledons</taxon>
        <taxon>Gunneridae</taxon>
        <taxon>Pentapetalae</taxon>
        <taxon>rosids</taxon>
        <taxon>fabids</taxon>
        <taxon>Fagales</taxon>
        <taxon>Fagaceae</taxon>
        <taxon>Fagus</taxon>
    </lineage>
</organism>
<dbReference type="AlphaFoldDB" id="A0A2N9IKI9"/>
<dbReference type="Pfam" id="PF13960">
    <property type="entry name" value="DUF4218"/>
    <property type="match status" value="1"/>
</dbReference>
<protein>
    <recommendedName>
        <fullName evidence="1">DUF4218 domain-containing protein</fullName>
    </recommendedName>
</protein>
<evidence type="ECO:0000259" key="1">
    <source>
        <dbReference type="Pfam" id="PF13960"/>
    </source>
</evidence>
<dbReference type="PANTHER" id="PTHR48451">
    <property type="entry name" value="DUF4218 DOMAIN-CONTAINING PROTEIN"/>
    <property type="match status" value="1"/>
</dbReference>
<evidence type="ECO:0000313" key="2">
    <source>
        <dbReference type="EMBL" id="SPD24563.1"/>
    </source>
</evidence>
<name>A0A2N9IKI9_FAGSY</name>